<dbReference type="GO" id="GO:0008654">
    <property type="term" value="P:phospholipid biosynthetic process"/>
    <property type="evidence" value="ECO:0007669"/>
    <property type="project" value="UniProtKB-ARBA"/>
</dbReference>
<dbReference type="GO" id="GO:0004659">
    <property type="term" value="F:prenyltransferase activity"/>
    <property type="evidence" value="ECO:0007669"/>
    <property type="project" value="InterPro"/>
</dbReference>
<evidence type="ECO:0000256" key="2">
    <source>
        <dbReference type="ARBA" id="ARBA00006706"/>
    </source>
</evidence>
<keyword evidence="5" id="KW-0460">Magnesium</keyword>
<keyword evidence="4" id="KW-0479">Metal-binding</keyword>
<dbReference type="SFLD" id="SFLDG01017">
    <property type="entry name" value="Polyprenyl_Transferase_Like"/>
    <property type="match status" value="1"/>
</dbReference>
<gene>
    <name evidence="8" type="ORF">DBW97_02990</name>
</gene>
<dbReference type="FunFam" id="1.10.600.10:FF:000001">
    <property type="entry name" value="Geranylgeranyl diphosphate synthase"/>
    <property type="match status" value="1"/>
</dbReference>
<dbReference type="InterPro" id="IPR008949">
    <property type="entry name" value="Isoprenoid_synthase_dom_sf"/>
</dbReference>
<evidence type="ECO:0000256" key="5">
    <source>
        <dbReference type="ARBA" id="ARBA00022842"/>
    </source>
</evidence>
<dbReference type="Proteomes" id="UP000252147">
    <property type="component" value="Unassembled WGS sequence"/>
</dbReference>
<dbReference type="InterPro" id="IPR033749">
    <property type="entry name" value="Polyprenyl_synt_CS"/>
</dbReference>
<evidence type="ECO:0000256" key="6">
    <source>
        <dbReference type="ARBA" id="ARBA00023229"/>
    </source>
</evidence>
<dbReference type="PANTHER" id="PTHR43281">
    <property type="entry name" value="FARNESYL DIPHOSPHATE SYNTHASE"/>
    <property type="match status" value="1"/>
</dbReference>
<name>A0A368BLQ0_9GAMM</name>
<reference evidence="8 9" key="1">
    <citation type="journal article" date="2018" name="Microbiome">
        <title>Fine metagenomic profile of the Mediterranean stratified and mixed water columns revealed by assembly and recruitment.</title>
        <authorList>
            <person name="Haro-Moreno J.M."/>
            <person name="Lopez-Perez M."/>
            <person name="De La Torre J.R."/>
            <person name="Picazo A."/>
            <person name="Camacho A."/>
            <person name="Rodriguez-Valera F."/>
        </authorList>
    </citation>
    <scope>NUCLEOTIDE SEQUENCE [LARGE SCALE GENOMIC DNA]</scope>
    <source>
        <strain evidence="8">MED-G83</strain>
    </source>
</reference>
<dbReference type="GO" id="GO:0046872">
    <property type="term" value="F:metal ion binding"/>
    <property type="evidence" value="ECO:0007669"/>
    <property type="project" value="UniProtKB-KW"/>
</dbReference>
<evidence type="ECO:0000256" key="1">
    <source>
        <dbReference type="ARBA" id="ARBA00001946"/>
    </source>
</evidence>
<dbReference type="GO" id="GO:0016114">
    <property type="term" value="P:terpenoid biosynthetic process"/>
    <property type="evidence" value="ECO:0007669"/>
    <property type="project" value="UniProtKB-ARBA"/>
</dbReference>
<protein>
    <submittedName>
        <fullName evidence="8">Polyprenyl synthetase family protein</fullName>
    </submittedName>
</protein>
<evidence type="ECO:0000313" key="9">
    <source>
        <dbReference type="Proteomes" id="UP000252147"/>
    </source>
</evidence>
<evidence type="ECO:0000256" key="4">
    <source>
        <dbReference type="ARBA" id="ARBA00022723"/>
    </source>
</evidence>
<dbReference type="PROSITE" id="PS00723">
    <property type="entry name" value="POLYPRENYL_SYNTHASE_1"/>
    <property type="match status" value="1"/>
</dbReference>
<dbReference type="InterPro" id="IPR000092">
    <property type="entry name" value="Polyprenyl_synt"/>
</dbReference>
<evidence type="ECO:0000313" key="8">
    <source>
        <dbReference type="EMBL" id="RCL38233.1"/>
    </source>
</evidence>
<dbReference type="PROSITE" id="PS00444">
    <property type="entry name" value="POLYPRENYL_SYNTHASE_2"/>
    <property type="match status" value="1"/>
</dbReference>
<comment type="cofactor">
    <cofactor evidence="1">
        <name>Mg(2+)</name>
        <dbReference type="ChEBI" id="CHEBI:18420"/>
    </cofactor>
</comment>
<dbReference type="EMBL" id="QOPD01000004">
    <property type="protein sequence ID" value="RCL38233.1"/>
    <property type="molecule type" value="Genomic_DNA"/>
</dbReference>
<organism evidence="8 9">
    <name type="scientific">SAR86 cluster bacterium</name>
    <dbReference type="NCBI Taxonomy" id="2030880"/>
    <lineage>
        <taxon>Bacteria</taxon>
        <taxon>Pseudomonadati</taxon>
        <taxon>Pseudomonadota</taxon>
        <taxon>Gammaproteobacteria</taxon>
        <taxon>SAR86 cluster</taxon>
    </lineage>
</organism>
<evidence type="ECO:0000256" key="3">
    <source>
        <dbReference type="ARBA" id="ARBA00022679"/>
    </source>
</evidence>
<dbReference type="Pfam" id="PF00348">
    <property type="entry name" value="polyprenyl_synt"/>
    <property type="match status" value="1"/>
</dbReference>
<evidence type="ECO:0000256" key="7">
    <source>
        <dbReference type="RuleBase" id="RU004466"/>
    </source>
</evidence>
<dbReference type="PANTHER" id="PTHR43281:SF1">
    <property type="entry name" value="FARNESYL DIPHOSPHATE SYNTHASE"/>
    <property type="match status" value="1"/>
</dbReference>
<dbReference type="AlphaFoldDB" id="A0A368BLQ0"/>
<comment type="similarity">
    <text evidence="2 7">Belongs to the FPP/GGPP synthase family.</text>
</comment>
<dbReference type="SUPFAM" id="SSF48576">
    <property type="entry name" value="Terpenoid synthases"/>
    <property type="match status" value="1"/>
</dbReference>
<comment type="caution">
    <text evidence="8">The sequence shown here is derived from an EMBL/GenBank/DDBJ whole genome shotgun (WGS) entry which is preliminary data.</text>
</comment>
<proteinExistence type="inferred from homology"/>
<sequence>MGQSNLSTKTSLNKSNFEKVLISRVDSVLNAISAESRIVDEPLRYTLKTRGKCVRPILLYLTGDALGLNYKQLDNYAAALEVLHTYSLVHDDLPCMDDDDLRRGLATLHKKYNDSTAVLIGDALQTLSYQLIAEDKYFRDEIKIMIISKLTKTTGQDGMIRGQFMDLYFENNLATQEEIIEMNILKTSLLIETAMDIPLIIKGCLKQEWADLQRIIGLSFQIIDDIIDLTQPTEILGKTAKKDLLAQKKTLPLLLGIDAAKEELKNNKKDALGIISNLKLSDHPLKFYIENLFSRVK</sequence>
<keyword evidence="6" id="KW-0414">Isoprene biosynthesis</keyword>
<dbReference type="Gene3D" id="1.10.600.10">
    <property type="entry name" value="Farnesyl Diphosphate Synthase"/>
    <property type="match status" value="1"/>
</dbReference>
<accession>A0A368BLQ0</accession>
<dbReference type="SFLD" id="SFLDS00005">
    <property type="entry name" value="Isoprenoid_Synthase_Type_I"/>
    <property type="match status" value="1"/>
</dbReference>
<keyword evidence="3 7" id="KW-0808">Transferase</keyword>